<feature type="transmembrane region" description="Helical" evidence="2">
    <location>
        <begin position="117"/>
        <end position="137"/>
    </location>
</feature>
<keyword evidence="4" id="KW-1185">Reference proteome</keyword>
<gene>
    <name evidence="3" type="ORF">B0T17DRAFT_503127</name>
</gene>
<protein>
    <submittedName>
        <fullName evidence="3">Uncharacterized protein</fullName>
    </submittedName>
</protein>
<keyword evidence="2" id="KW-1133">Transmembrane helix</keyword>
<keyword evidence="2" id="KW-0472">Membrane</keyword>
<organism evidence="3 4">
    <name type="scientific">Bombardia bombarda</name>
    <dbReference type="NCBI Taxonomy" id="252184"/>
    <lineage>
        <taxon>Eukaryota</taxon>
        <taxon>Fungi</taxon>
        <taxon>Dikarya</taxon>
        <taxon>Ascomycota</taxon>
        <taxon>Pezizomycotina</taxon>
        <taxon>Sordariomycetes</taxon>
        <taxon>Sordariomycetidae</taxon>
        <taxon>Sordariales</taxon>
        <taxon>Lasiosphaeriaceae</taxon>
        <taxon>Bombardia</taxon>
    </lineage>
</organism>
<accession>A0AA40CFN3</accession>
<sequence>MWQETTWFEPMNPRKRERRFDSIGRLCLTEAMNTRPTCGQEDGKQQRQTRKPANPQTPFHHHLHLLLSSTYCPEYNAMASQAGGRVQIRQFTSQFPSSRTRYGVAKKTWAYKVRPEILVLLLLGAGVVGAGVICRLMEPSPMQFRGLDAKRPRSIRRMCPGAPSMKLDLDAEAGGPRPGWKIGPEPALVSTRPRKLTPVTQLKPEQHKPLPPDTMILQFTELGQMAFSDQTKLRVPRDLGLPYRVHTSAPSSTLPQNKLFTTLCLPSTYLSHFKTEARALPRALLARLRIFNLRYRKRSWIWTRDLEHENVFPGHHVPRSLSKCLRAAVVGGMVKWWRADGGVMRGSWIGL</sequence>
<evidence type="ECO:0000313" key="3">
    <source>
        <dbReference type="EMBL" id="KAK0635614.1"/>
    </source>
</evidence>
<proteinExistence type="predicted"/>
<dbReference type="Proteomes" id="UP001174934">
    <property type="component" value="Unassembled WGS sequence"/>
</dbReference>
<keyword evidence="2" id="KW-0812">Transmembrane</keyword>
<evidence type="ECO:0000256" key="2">
    <source>
        <dbReference type="SAM" id="Phobius"/>
    </source>
</evidence>
<evidence type="ECO:0000256" key="1">
    <source>
        <dbReference type="SAM" id="MobiDB-lite"/>
    </source>
</evidence>
<dbReference type="AlphaFoldDB" id="A0AA40CFN3"/>
<comment type="caution">
    <text evidence="3">The sequence shown here is derived from an EMBL/GenBank/DDBJ whole genome shotgun (WGS) entry which is preliminary data.</text>
</comment>
<evidence type="ECO:0000313" key="4">
    <source>
        <dbReference type="Proteomes" id="UP001174934"/>
    </source>
</evidence>
<dbReference type="EMBL" id="JAULSR010000001">
    <property type="protein sequence ID" value="KAK0635614.1"/>
    <property type="molecule type" value="Genomic_DNA"/>
</dbReference>
<name>A0AA40CFN3_9PEZI</name>
<reference evidence="3" key="1">
    <citation type="submission" date="2023-06" db="EMBL/GenBank/DDBJ databases">
        <title>Genome-scale phylogeny and comparative genomics of the fungal order Sordariales.</title>
        <authorList>
            <consortium name="Lawrence Berkeley National Laboratory"/>
            <person name="Hensen N."/>
            <person name="Bonometti L."/>
            <person name="Westerberg I."/>
            <person name="Brannstrom I.O."/>
            <person name="Guillou S."/>
            <person name="Cros-Aarteil S."/>
            <person name="Calhoun S."/>
            <person name="Haridas S."/>
            <person name="Kuo A."/>
            <person name="Mondo S."/>
            <person name="Pangilinan J."/>
            <person name="Riley R."/>
            <person name="LaButti K."/>
            <person name="Andreopoulos B."/>
            <person name="Lipzen A."/>
            <person name="Chen C."/>
            <person name="Yanf M."/>
            <person name="Daum C."/>
            <person name="Ng V."/>
            <person name="Clum A."/>
            <person name="Steindorff A."/>
            <person name="Ohm R."/>
            <person name="Martin F."/>
            <person name="Silar P."/>
            <person name="Natvig D."/>
            <person name="Lalanne C."/>
            <person name="Gautier V."/>
            <person name="Ament-velasquez S.L."/>
            <person name="Kruys A."/>
            <person name="Hutchinson M.I."/>
            <person name="Powell A.J."/>
            <person name="Barry K."/>
            <person name="Miller A.N."/>
            <person name="Grigoriev I.V."/>
            <person name="Debuchy R."/>
            <person name="Gladieux P."/>
            <person name="Thoren M.H."/>
            <person name="Johannesson H."/>
        </authorList>
    </citation>
    <scope>NUCLEOTIDE SEQUENCE</scope>
    <source>
        <strain evidence="3">SMH3391-2</strain>
    </source>
</reference>
<feature type="region of interest" description="Disordered" evidence="1">
    <location>
        <begin position="34"/>
        <end position="58"/>
    </location>
</feature>